<organism evidence="1 2">
    <name type="scientific">Phlyctema vagabunda</name>
    <dbReference type="NCBI Taxonomy" id="108571"/>
    <lineage>
        <taxon>Eukaryota</taxon>
        <taxon>Fungi</taxon>
        <taxon>Dikarya</taxon>
        <taxon>Ascomycota</taxon>
        <taxon>Pezizomycotina</taxon>
        <taxon>Leotiomycetes</taxon>
        <taxon>Helotiales</taxon>
        <taxon>Dermateaceae</taxon>
        <taxon>Phlyctema</taxon>
    </lineage>
</organism>
<dbReference type="EMBL" id="JBFCZG010000001">
    <property type="protein sequence ID" value="KAL3427394.1"/>
    <property type="molecule type" value="Genomic_DNA"/>
</dbReference>
<dbReference type="Proteomes" id="UP001629113">
    <property type="component" value="Unassembled WGS sequence"/>
</dbReference>
<keyword evidence="2" id="KW-1185">Reference proteome</keyword>
<accession>A0ABR4PVK6</accession>
<protein>
    <submittedName>
        <fullName evidence="1">Uncharacterized protein</fullName>
    </submittedName>
</protein>
<proteinExistence type="predicted"/>
<evidence type="ECO:0000313" key="2">
    <source>
        <dbReference type="Proteomes" id="UP001629113"/>
    </source>
</evidence>
<sequence length="257" mass="28070">MPEPRLALPPALPSELIEYILLGHAHPTTLLVCTSQASFVEALTASTPPNSSLLLPTLQQLATSRYITVVFVPTLTHLRAYLSIVPGLDSTKPGPPDRQWQRPGTNKPSLVVYGLLECHRYTGEWSAQGLGCSLAALVDAGRRGKRQIIVIEERTPVTEAAALDANEEEQQGEDTGELIEEIRSLEEDPAALDNDGLGQIWKGWYERVPMLSGSGPRLGLGIEDAGWSGRTVEVGRIFGRWFKFTKGTWEDLDGSSL</sequence>
<comment type="caution">
    <text evidence="1">The sequence shown here is derived from an EMBL/GenBank/DDBJ whole genome shotgun (WGS) entry which is preliminary data.</text>
</comment>
<name>A0ABR4PVK6_9HELO</name>
<evidence type="ECO:0000313" key="1">
    <source>
        <dbReference type="EMBL" id="KAL3427394.1"/>
    </source>
</evidence>
<gene>
    <name evidence="1" type="ORF">PVAG01_00904</name>
</gene>
<reference evidence="1 2" key="1">
    <citation type="submission" date="2024-06" db="EMBL/GenBank/DDBJ databases">
        <title>Complete genome of Phlyctema vagabunda strain 19-DSS-EL-015.</title>
        <authorList>
            <person name="Fiorenzani C."/>
        </authorList>
    </citation>
    <scope>NUCLEOTIDE SEQUENCE [LARGE SCALE GENOMIC DNA]</scope>
    <source>
        <strain evidence="1 2">19-DSS-EL-015</strain>
    </source>
</reference>